<dbReference type="Proteomes" id="UP001054252">
    <property type="component" value="Unassembled WGS sequence"/>
</dbReference>
<feature type="compositionally biased region" description="Low complexity" evidence="1">
    <location>
        <begin position="14"/>
        <end position="27"/>
    </location>
</feature>
<feature type="region of interest" description="Disordered" evidence="1">
    <location>
        <begin position="1"/>
        <end position="27"/>
    </location>
</feature>
<evidence type="ECO:0000256" key="1">
    <source>
        <dbReference type="SAM" id="MobiDB-lite"/>
    </source>
</evidence>
<dbReference type="EMBL" id="BPVZ01000071">
    <property type="protein sequence ID" value="GKV26135.1"/>
    <property type="molecule type" value="Genomic_DNA"/>
</dbReference>
<evidence type="ECO:0000313" key="2">
    <source>
        <dbReference type="EMBL" id="GKV26135.1"/>
    </source>
</evidence>
<evidence type="ECO:0000313" key="3">
    <source>
        <dbReference type="Proteomes" id="UP001054252"/>
    </source>
</evidence>
<protein>
    <submittedName>
        <fullName evidence="2">Uncharacterized protein</fullName>
    </submittedName>
</protein>
<accession>A0AAV5KNP2</accession>
<reference evidence="2 3" key="1">
    <citation type="journal article" date="2021" name="Commun. Biol.">
        <title>The genome of Shorea leprosula (Dipterocarpaceae) highlights the ecological relevance of drought in aseasonal tropical rainforests.</title>
        <authorList>
            <person name="Ng K.K.S."/>
            <person name="Kobayashi M.J."/>
            <person name="Fawcett J.A."/>
            <person name="Hatakeyama M."/>
            <person name="Paape T."/>
            <person name="Ng C.H."/>
            <person name="Ang C.C."/>
            <person name="Tnah L.H."/>
            <person name="Lee C.T."/>
            <person name="Nishiyama T."/>
            <person name="Sese J."/>
            <person name="O'Brien M.J."/>
            <person name="Copetti D."/>
            <person name="Mohd Noor M.I."/>
            <person name="Ong R.C."/>
            <person name="Putra M."/>
            <person name="Sireger I.Z."/>
            <person name="Indrioko S."/>
            <person name="Kosugi Y."/>
            <person name="Izuno A."/>
            <person name="Isagi Y."/>
            <person name="Lee S.L."/>
            <person name="Shimizu K.K."/>
        </authorList>
    </citation>
    <scope>NUCLEOTIDE SEQUENCE [LARGE SCALE GENOMIC DNA]</scope>
    <source>
        <strain evidence="2">214</strain>
    </source>
</reference>
<proteinExistence type="predicted"/>
<keyword evidence="3" id="KW-1185">Reference proteome</keyword>
<gene>
    <name evidence="2" type="ORF">SLEP1_g35486</name>
</gene>
<name>A0AAV5KNP2_9ROSI</name>
<dbReference type="AlphaFoldDB" id="A0AAV5KNP2"/>
<comment type="caution">
    <text evidence="2">The sequence shown here is derived from an EMBL/GenBank/DDBJ whole genome shotgun (WGS) entry which is preliminary data.</text>
</comment>
<sequence length="69" mass="7444">MAVAPLATSTPIGSKNPRPLSSISSSPCSVEAKNHQICEITLLFTSLVDYPELKFGMFIIESRASSLIF</sequence>
<organism evidence="2 3">
    <name type="scientific">Rubroshorea leprosula</name>
    <dbReference type="NCBI Taxonomy" id="152421"/>
    <lineage>
        <taxon>Eukaryota</taxon>
        <taxon>Viridiplantae</taxon>
        <taxon>Streptophyta</taxon>
        <taxon>Embryophyta</taxon>
        <taxon>Tracheophyta</taxon>
        <taxon>Spermatophyta</taxon>
        <taxon>Magnoliopsida</taxon>
        <taxon>eudicotyledons</taxon>
        <taxon>Gunneridae</taxon>
        <taxon>Pentapetalae</taxon>
        <taxon>rosids</taxon>
        <taxon>malvids</taxon>
        <taxon>Malvales</taxon>
        <taxon>Dipterocarpaceae</taxon>
        <taxon>Rubroshorea</taxon>
    </lineage>
</organism>